<dbReference type="Proteomes" id="UP000774326">
    <property type="component" value="Unassembled WGS sequence"/>
</dbReference>
<protein>
    <submittedName>
        <fullName evidence="2">Uncharacterized protein</fullName>
    </submittedName>
</protein>
<evidence type="ECO:0000313" key="2">
    <source>
        <dbReference type="EMBL" id="KAH3681347.1"/>
    </source>
</evidence>
<sequence length="177" mass="20266">MVLGIFNCLLYCCVIEVFVVSFFEGFEDLDQFGMILFRADEDLKAMVDVLLDLIQDLRNASVLVQFVDVIRSLGSDVFLEQSPDGIPISICLDSRRNSVGQRSFISQVTKTGNYYFQRWDLAFQNRCYSLRLEVELSWEFVSGQCQHTFDSLLGLVSFVIQLCLVDVQDLIDEFVVV</sequence>
<dbReference type="AlphaFoldDB" id="A0A9P8PZA6"/>
<accession>A0A9P8PZA6</accession>
<dbReference type="EMBL" id="JAEUBG010004464">
    <property type="protein sequence ID" value="KAH3681347.1"/>
    <property type="molecule type" value="Genomic_DNA"/>
</dbReference>
<proteinExistence type="predicted"/>
<feature type="signal peptide" evidence="1">
    <location>
        <begin position="1"/>
        <end position="25"/>
    </location>
</feature>
<keyword evidence="3" id="KW-1185">Reference proteome</keyword>
<comment type="caution">
    <text evidence="2">The sequence shown here is derived from an EMBL/GenBank/DDBJ whole genome shotgun (WGS) entry which is preliminary data.</text>
</comment>
<organism evidence="2 3">
    <name type="scientific">Wickerhamomyces pijperi</name>
    <name type="common">Yeast</name>
    <name type="synonym">Pichia pijperi</name>
    <dbReference type="NCBI Taxonomy" id="599730"/>
    <lineage>
        <taxon>Eukaryota</taxon>
        <taxon>Fungi</taxon>
        <taxon>Dikarya</taxon>
        <taxon>Ascomycota</taxon>
        <taxon>Saccharomycotina</taxon>
        <taxon>Saccharomycetes</taxon>
        <taxon>Phaffomycetales</taxon>
        <taxon>Wickerhamomycetaceae</taxon>
        <taxon>Wickerhamomyces</taxon>
    </lineage>
</organism>
<feature type="chain" id="PRO_5040176494" evidence="1">
    <location>
        <begin position="26"/>
        <end position="177"/>
    </location>
</feature>
<evidence type="ECO:0000256" key="1">
    <source>
        <dbReference type="SAM" id="SignalP"/>
    </source>
</evidence>
<reference evidence="2" key="1">
    <citation type="journal article" date="2021" name="Open Biol.">
        <title>Shared evolutionary footprints suggest mitochondrial oxidative damage underlies multiple complex I losses in fungi.</title>
        <authorList>
            <person name="Schikora-Tamarit M.A."/>
            <person name="Marcet-Houben M."/>
            <person name="Nosek J."/>
            <person name="Gabaldon T."/>
        </authorList>
    </citation>
    <scope>NUCLEOTIDE SEQUENCE</scope>
    <source>
        <strain evidence="2">CBS2887</strain>
    </source>
</reference>
<evidence type="ECO:0000313" key="3">
    <source>
        <dbReference type="Proteomes" id="UP000774326"/>
    </source>
</evidence>
<gene>
    <name evidence="2" type="ORF">WICPIJ_007700</name>
</gene>
<name>A0A9P8PZA6_WICPI</name>
<reference evidence="2" key="2">
    <citation type="submission" date="2021-01" db="EMBL/GenBank/DDBJ databases">
        <authorList>
            <person name="Schikora-Tamarit M.A."/>
        </authorList>
    </citation>
    <scope>NUCLEOTIDE SEQUENCE</scope>
    <source>
        <strain evidence="2">CBS2887</strain>
    </source>
</reference>
<keyword evidence="1" id="KW-0732">Signal</keyword>